<keyword evidence="2" id="KW-0378">Hydrolase</keyword>
<dbReference type="InterPro" id="IPR000073">
    <property type="entry name" value="AB_hydrolase_1"/>
</dbReference>
<protein>
    <submittedName>
        <fullName evidence="3">Alpha/beta fold hydrolase</fullName>
    </submittedName>
    <submittedName>
        <fullName evidence="2">Alpha/beta hydrolase</fullName>
    </submittedName>
</protein>
<dbReference type="SUPFAM" id="SSF53474">
    <property type="entry name" value="alpha/beta-Hydrolases"/>
    <property type="match status" value="1"/>
</dbReference>
<organism evidence="2">
    <name type="scientific">Salmonella enterica subsp. enterica serovar Schwarzengrund</name>
    <dbReference type="NCBI Taxonomy" id="340190"/>
    <lineage>
        <taxon>Bacteria</taxon>
        <taxon>Pseudomonadati</taxon>
        <taxon>Pseudomonadota</taxon>
        <taxon>Gammaproteobacteria</taxon>
        <taxon>Enterobacterales</taxon>
        <taxon>Enterobacteriaceae</taxon>
        <taxon>Salmonella</taxon>
    </lineage>
</organism>
<name>A0A5Z6BAZ3_SALET</name>
<gene>
    <name evidence="3" type="ORF">B9761_23285</name>
    <name evidence="2" type="ORF">EIC57_24715</name>
</gene>
<reference evidence="2" key="1">
    <citation type="submission" date="2018-11" db="EMBL/GenBank/DDBJ databases">
        <authorList>
            <consortium name="GenomeTrakr network: Whole genome sequencing for foodborne pathogen traceback"/>
        </authorList>
    </citation>
    <scope>NUCLEOTIDE SEQUENCE</scope>
    <source>
        <strain evidence="2">FSIS11807454</strain>
        <strain evidence="3">FSIS1700706</strain>
    </source>
</reference>
<feature type="domain" description="AB hydrolase-1" evidence="1">
    <location>
        <begin position="21"/>
        <end position="245"/>
    </location>
</feature>
<sequence length="262" mass="30188">MAYLNAIYYTDNGPSHGPGFPPVIFIHGFFMDSRMFKKQIHYLQDKYRIICMDIRGFGRSHCAKSKFTLYDIADDIIKLADHLKLTKFVICGMSMGGYIALRACLRYRERVCGLILIGSQAERDNEETVQNYYFLSKSWGDINIRNNIIEQLLPIIIGKNERDQDSWRVTWGSYDNEIIKNAMHAMLTRDEIIQQIKHITIPVLVIHGEQDLGIPVEAAIKLRANLKYARLAIIPQGAHAVNITHANITNHIIKTWLQDYFC</sequence>
<evidence type="ECO:0000259" key="1">
    <source>
        <dbReference type="Pfam" id="PF00561"/>
    </source>
</evidence>
<evidence type="ECO:0000313" key="2">
    <source>
        <dbReference type="EMBL" id="EBZ9893845.1"/>
    </source>
</evidence>
<dbReference type="PRINTS" id="PR00111">
    <property type="entry name" value="ABHYDROLASE"/>
</dbReference>
<dbReference type="RefSeq" id="WP_052943203.1">
    <property type="nucleotide sequence ID" value="NZ_CP130071.1"/>
</dbReference>
<dbReference type="Pfam" id="PF00561">
    <property type="entry name" value="Abhydrolase_1"/>
    <property type="match status" value="1"/>
</dbReference>
<dbReference type="EMBL" id="AAHSXG010000069">
    <property type="protein sequence ID" value="EBZ9893845.1"/>
    <property type="molecule type" value="Genomic_DNA"/>
</dbReference>
<dbReference type="EMBL" id="AAMFGU010000031">
    <property type="protein sequence ID" value="EDG7674465.1"/>
    <property type="molecule type" value="Genomic_DNA"/>
</dbReference>
<evidence type="ECO:0000313" key="3">
    <source>
        <dbReference type="EMBL" id="EDG7674465.1"/>
    </source>
</evidence>
<proteinExistence type="predicted"/>
<comment type="caution">
    <text evidence="2">The sequence shown here is derived from an EMBL/GenBank/DDBJ whole genome shotgun (WGS) entry which is preliminary data.</text>
</comment>
<dbReference type="InterPro" id="IPR029058">
    <property type="entry name" value="AB_hydrolase_fold"/>
</dbReference>
<dbReference type="AlphaFoldDB" id="A0A5Z6BAZ3"/>
<dbReference type="GO" id="GO:0016787">
    <property type="term" value="F:hydrolase activity"/>
    <property type="evidence" value="ECO:0007669"/>
    <property type="project" value="UniProtKB-KW"/>
</dbReference>
<dbReference type="InterPro" id="IPR050266">
    <property type="entry name" value="AB_hydrolase_sf"/>
</dbReference>
<accession>A0A5Z6BAZ3</accession>
<dbReference type="Gene3D" id="3.40.50.1820">
    <property type="entry name" value="alpha/beta hydrolase"/>
    <property type="match status" value="1"/>
</dbReference>
<dbReference type="PANTHER" id="PTHR43798">
    <property type="entry name" value="MONOACYLGLYCEROL LIPASE"/>
    <property type="match status" value="1"/>
</dbReference>